<dbReference type="SMART" id="SM00100">
    <property type="entry name" value="cNMP"/>
    <property type="match status" value="1"/>
</dbReference>
<dbReference type="AlphaFoldDB" id="A0A5J4JGS5"/>
<dbReference type="InterPro" id="IPR050397">
    <property type="entry name" value="Env_Response_Regulators"/>
</dbReference>
<evidence type="ECO:0000256" key="1">
    <source>
        <dbReference type="ARBA" id="ARBA00023015"/>
    </source>
</evidence>
<dbReference type="Pfam" id="PF00027">
    <property type="entry name" value="cNMP_binding"/>
    <property type="match status" value="1"/>
</dbReference>
<dbReference type="Proteomes" id="UP000391919">
    <property type="component" value="Unassembled WGS sequence"/>
</dbReference>
<keyword evidence="8" id="KW-1185">Reference proteome</keyword>
<dbReference type="EMBL" id="BKZQ01000009">
    <property type="protein sequence ID" value="GER69710.1"/>
    <property type="molecule type" value="Genomic_DNA"/>
</dbReference>
<dbReference type="PANTHER" id="PTHR24567">
    <property type="entry name" value="CRP FAMILY TRANSCRIPTIONAL REGULATORY PROTEIN"/>
    <property type="match status" value="1"/>
</dbReference>
<evidence type="ECO:0000256" key="4">
    <source>
        <dbReference type="ARBA" id="ARBA00023163"/>
    </source>
</evidence>
<gene>
    <name evidence="7" type="ORF">BpJC7_10130</name>
</gene>
<keyword evidence="4" id="KW-0804">Transcription</keyword>
<feature type="domain" description="HTH crp-type" evidence="6">
    <location>
        <begin position="152"/>
        <end position="225"/>
    </location>
</feature>
<dbReference type="InterPro" id="IPR036390">
    <property type="entry name" value="WH_DNA-bd_sf"/>
</dbReference>
<evidence type="ECO:0000256" key="2">
    <source>
        <dbReference type="ARBA" id="ARBA00023125"/>
    </source>
</evidence>
<dbReference type="Gene3D" id="2.60.120.10">
    <property type="entry name" value="Jelly Rolls"/>
    <property type="match status" value="1"/>
</dbReference>
<dbReference type="CDD" id="cd00038">
    <property type="entry name" value="CAP_ED"/>
    <property type="match status" value="1"/>
</dbReference>
<organism evidence="7 8">
    <name type="scientific">Weizmannia acidilactici</name>
    <dbReference type="NCBI Taxonomy" id="2607726"/>
    <lineage>
        <taxon>Bacteria</taxon>
        <taxon>Bacillati</taxon>
        <taxon>Bacillota</taxon>
        <taxon>Bacilli</taxon>
        <taxon>Bacillales</taxon>
        <taxon>Bacillaceae</taxon>
        <taxon>Heyndrickxia</taxon>
    </lineage>
</organism>
<accession>A0A5J4JGS5</accession>
<dbReference type="SUPFAM" id="SSF46785">
    <property type="entry name" value="Winged helix' DNA-binding domain"/>
    <property type="match status" value="1"/>
</dbReference>
<evidence type="ECO:0000256" key="3">
    <source>
        <dbReference type="ARBA" id="ARBA00023159"/>
    </source>
</evidence>
<feature type="domain" description="Cyclic nucleotide-binding" evidence="5">
    <location>
        <begin position="18"/>
        <end position="120"/>
    </location>
</feature>
<dbReference type="SUPFAM" id="SSF51206">
    <property type="entry name" value="cAMP-binding domain-like"/>
    <property type="match status" value="1"/>
</dbReference>
<keyword evidence="2" id="KW-0238">DNA-binding</keyword>
<evidence type="ECO:0000259" key="5">
    <source>
        <dbReference type="PROSITE" id="PS50042"/>
    </source>
</evidence>
<sequence length="231" mass="27119">MKVDKSHEIRSILKRFDVFKDVPEKIFIELEMNLYHRTYRKGQQLFMEGDPRERIYLLVDGYIKIDRMDENASSFYGDYIKPYELFPYGGLFKDKEYHYSAYAVTDIELFYIPAVLFEEIAKSNNTLLLHIVEHLSDILVLHESRLQLITNSNASERVRHVLSILLEDLGIRAGKEIKILCPITVVDIAKLAGTSRETASHVLNEFKRDHTISFERQTITFHKLEVFKMDK</sequence>
<dbReference type="PROSITE" id="PS51063">
    <property type="entry name" value="HTH_CRP_2"/>
    <property type="match status" value="1"/>
</dbReference>
<keyword evidence="1" id="KW-0805">Transcription regulation</keyword>
<dbReference type="GO" id="GO:0005829">
    <property type="term" value="C:cytosol"/>
    <property type="evidence" value="ECO:0007669"/>
    <property type="project" value="TreeGrafter"/>
</dbReference>
<proteinExistence type="predicted"/>
<comment type="caution">
    <text evidence="7">The sequence shown here is derived from an EMBL/GenBank/DDBJ whole genome shotgun (WGS) entry which is preliminary data.</text>
</comment>
<name>A0A5J4JGS5_9BACI</name>
<dbReference type="InterPro" id="IPR014710">
    <property type="entry name" value="RmlC-like_jellyroll"/>
</dbReference>
<protein>
    <submittedName>
        <fullName evidence="7">Crp/Fnr family transcriptional regulator</fullName>
    </submittedName>
</protein>
<reference evidence="7 8" key="1">
    <citation type="submission" date="2019-09" db="EMBL/GenBank/DDBJ databases">
        <title>Draft genome sequence of Bacillus sp. JC-7.</title>
        <authorList>
            <person name="Tanaka N."/>
            <person name="Shiwa Y."/>
            <person name="Fujita N."/>
            <person name="Tanasupawat S."/>
        </authorList>
    </citation>
    <scope>NUCLEOTIDE SEQUENCE [LARGE SCALE GENOMIC DNA]</scope>
    <source>
        <strain evidence="7 8">JC-7</strain>
    </source>
</reference>
<keyword evidence="3" id="KW-0010">Activator</keyword>
<dbReference type="Pfam" id="PF13545">
    <property type="entry name" value="HTH_Crp_2"/>
    <property type="match status" value="1"/>
</dbReference>
<evidence type="ECO:0000313" key="7">
    <source>
        <dbReference type="EMBL" id="GER69710.1"/>
    </source>
</evidence>
<evidence type="ECO:0000259" key="6">
    <source>
        <dbReference type="PROSITE" id="PS51063"/>
    </source>
</evidence>
<dbReference type="InterPro" id="IPR012318">
    <property type="entry name" value="HTH_CRP"/>
</dbReference>
<dbReference type="InterPro" id="IPR000595">
    <property type="entry name" value="cNMP-bd_dom"/>
</dbReference>
<dbReference type="RefSeq" id="WP_253693382.1">
    <property type="nucleotide sequence ID" value="NZ_BKZP01000015.1"/>
</dbReference>
<dbReference type="InterPro" id="IPR036388">
    <property type="entry name" value="WH-like_DNA-bd_sf"/>
</dbReference>
<dbReference type="GO" id="GO:0003700">
    <property type="term" value="F:DNA-binding transcription factor activity"/>
    <property type="evidence" value="ECO:0007669"/>
    <property type="project" value="TreeGrafter"/>
</dbReference>
<dbReference type="SMART" id="SM00419">
    <property type="entry name" value="HTH_CRP"/>
    <property type="match status" value="1"/>
</dbReference>
<dbReference type="PROSITE" id="PS50042">
    <property type="entry name" value="CNMP_BINDING_3"/>
    <property type="match status" value="1"/>
</dbReference>
<evidence type="ECO:0000313" key="8">
    <source>
        <dbReference type="Proteomes" id="UP000391919"/>
    </source>
</evidence>
<dbReference type="InterPro" id="IPR018490">
    <property type="entry name" value="cNMP-bd_dom_sf"/>
</dbReference>
<dbReference type="GO" id="GO:0003677">
    <property type="term" value="F:DNA binding"/>
    <property type="evidence" value="ECO:0007669"/>
    <property type="project" value="UniProtKB-KW"/>
</dbReference>
<dbReference type="Gene3D" id="1.10.10.10">
    <property type="entry name" value="Winged helix-like DNA-binding domain superfamily/Winged helix DNA-binding domain"/>
    <property type="match status" value="1"/>
</dbReference>
<dbReference type="PANTHER" id="PTHR24567:SF74">
    <property type="entry name" value="HTH-TYPE TRANSCRIPTIONAL REGULATOR ARCR"/>
    <property type="match status" value="1"/>
</dbReference>